<dbReference type="EMBL" id="LZKG01000113">
    <property type="protein sequence ID" value="OBI27470.1"/>
    <property type="molecule type" value="Genomic_DNA"/>
</dbReference>
<evidence type="ECO:0000256" key="11">
    <source>
        <dbReference type="ARBA" id="ARBA00023014"/>
    </source>
</evidence>
<dbReference type="InterPro" id="IPR001433">
    <property type="entry name" value="OxRdtase_FAD/NAD-bd"/>
</dbReference>
<evidence type="ECO:0000256" key="14">
    <source>
        <dbReference type="ARBA" id="ARBA00023221"/>
    </source>
</evidence>
<dbReference type="InterPro" id="IPR008333">
    <property type="entry name" value="Cbr1-like_FAD-bd_dom"/>
</dbReference>
<dbReference type="InterPro" id="IPR001041">
    <property type="entry name" value="2Fe-2S_ferredoxin-type"/>
</dbReference>
<dbReference type="SUPFAM" id="SSF52343">
    <property type="entry name" value="Ferredoxin reductase-like, C-terminal NADP-linked domain"/>
    <property type="match status" value="1"/>
</dbReference>
<evidence type="ECO:0000256" key="21">
    <source>
        <dbReference type="ARBA" id="ARBA00078495"/>
    </source>
</evidence>
<comment type="pathway">
    <text evidence="17">Steroid biosynthesis.</text>
</comment>
<keyword evidence="5" id="KW-0001">2Fe-2S</keyword>
<dbReference type="InterPro" id="IPR050415">
    <property type="entry name" value="MRET"/>
</dbReference>
<evidence type="ECO:0000313" key="25">
    <source>
        <dbReference type="EMBL" id="OBI27470.1"/>
    </source>
</evidence>
<comment type="subunit">
    <text evidence="18">Monomer. The two-component system 3-ketosteroid-9-alpha-monooxygenase is composed of an oxygenase component KshA and a reductase component KshB.</text>
</comment>
<proteinExistence type="predicted"/>
<evidence type="ECO:0000256" key="17">
    <source>
        <dbReference type="ARBA" id="ARBA00060577"/>
    </source>
</evidence>
<comment type="caution">
    <text evidence="25">The sequence shown here is derived from an EMBL/GenBank/DDBJ whole genome shotgun (WGS) entry which is preliminary data.</text>
</comment>
<dbReference type="FunFam" id="3.10.20.30:FF:000023">
    <property type="entry name" value="3-ketosteroid-9-alpha-hydroxylase reductase subunit"/>
    <property type="match status" value="1"/>
</dbReference>
<feature type="domain" description="FAD-binding FR-type" evidence="24">
    <location>
        <begin position="20"/>
        <end position="132"/>
    </location>
</feature>
<evidence type="ECO:0000256" key="5">
    <source>
        <dbReference type="ARBA" id="ARBA00022714"/>
    </source>
</evidence>
<keyword evidence="13" id="KW-1207">Sterol metabolism</keyword>
<keyword evidence="8" id="KW-0442">Lipid degradation</keyword>
<keyword evidence="10" id="KW-0408">Iron</keyword>
<dbReference type="PROSITE" id="PS00197">
    <property type="entry name" value="2FE2S_FER_1"/>
    <property type="match status" value="1"/>
</dbReference>
<dbReference type="PANTHER" id="PTHR47354:SF8">
    <property type="entry name" value="1,2-PHENYLACETYL-COA EPOXIDASE, SUBUNIT E"/>
    <property type="match status" value="1"/>
</dbReference>
<dbReference type="InterPro" id="IPR001709">
    <property type="entry name" value="Flavoprot_Pyr_Nucl_cyt_Rdtase"/>
</dbReference>
<dbReference type="FunFam" id="2.40.30.10:FF:000133">
    <property type="entry name" value="Flavodoxin reductase Hmp"/>
    <property type="match status" value="1"/>
</dbReference>
<keyword evidence="9" id="KW-0560">Oxidoreductase</keyword>
<dbReference type="EC" id="1.14.15.30" evidence="19"/>
<evidence type="ECO:0000256" key="12">
    <source>
        <dbReference type="ARBA" id="ARBA00023098"/>
    </source>
</evidence>
<keyword evidence="7" id="KW-0274">FAD</keyword>
<organism evidence="25 26">
    <name type="scientific">Mycolicibacter sinensis (strain JDM601)</name>
    <name type="common">Mycobacterium sinense</name>
    <dbReference type="NCBI Taxonomy" id="875328"/>
    <lineage>
        <taxon>Bacteria</taxon>
        <taxon>Bacillati</taxon>
        <taxon>Actinomycetota</taxon>
        <taxon>Actinomycetes</taxon>
        <taxon>Mycobacteriales</taxon>
        <taxon>Mycobacteriaceae</taxon>
        <taxon>Mycolicibacter</taxon>
    </lineage>
</organism>
<keyword evidence="3" id="KW-0153">Cholesterol metabolism</keyword>
<feature type="domain" description="2Fe-2S ferredoxin-type" evidence="23">
    <location>
        <begin position="283"/>
        <end position="372"/>
    </location>
</feature>
<dbReference type="Pfam" id="PF00970">
    <property type="entry name" value="FAD_binding_6"/>
    <property type="match status" value="1"/>
</dbReference>
<keyword evidence="6" id="KW-0479">Metal-binding</keyword>
<dbReference type="GO" id="GO:0051537">
    <property type="term" value="F:2 iron, 2 sulfur cluster binding"/>
    <property type="evidence" value="ECO:0007669"/>
    <property type="project" value="UniProtKB-KW"/>
</dbReference>
<dbReference type="InterPro" id="IPR012675">
    <property type="entry name" value="Beta-grasp_dom_sf"/>
</dbReference>
<dbReference type="GO" id="GO:0046872">
    <property type="term" value="F:metal ion binding"/>
    <property type="evidence" value="ECO:0007669"/>
    <property type="project" value="UniProtKB-KW"/>
</dbReference>
<dbReference type="PANTHER" id="PTHR47354">
    <property type="entry name" value="NADH OXIDOREDUCTASE HCR"/>
    <property type="match status" value="1"/>
</dbReference>
<dbReference type="CDD" id="cd00207">
    <property type="entry name" value="fer2"/>
    <property type="match status" value="1"/>
</dbReference>
<evidence type="ECO:0000256" key="15">
    <source>
        <dbReference type="ARBA" id="ARBA00030944"/>
    </source>
</evidence>
<dbReference type="GO" id="GO:0008203">
    <property type="term" value="P:cholesterol metabolic process"/>
    <property type="evidence" value="ECO:0007669"/>
    <property type="project" value="UniProtKB-KW"/>
</dbReference>
<dbReference type="SUPFAM" id="SSF63380">
    <property type="entry name" value="Riboflavin synthase domain-like"/>
    <property type="match status" value="1"/>
</dbReference>
<evidence type="ECO:0000256" key="2">
    <source>
        <dbReference type="ARBA" id="ARBA00005202"/>
    </source>
</evidence>
<evidence type="ECO:0000256" key="19">
    <source>
        <dbReference type="ARBA" id="ARBA00066793"/>
    </source>
</evidence>
<dbReference type="PRINTS" id="PR00410">
    <property type="entry name" value="PHEHYDRXLASE"/>
</dbReference>
<dbReference type="InterPro" id="IPR039261">
    <property type="entry name" value="FNR_nucleotide-bd"/>
</dbReference>
<evidence type="ECO:0000256" key="20">
    <source>
        <dbReference type="ARBA" id="ARBA00071689"/>
    </source>
</evidence>
<comment type="pathway">
    <text evidence="2">Lipid metabolism; steroid biosynthesis.</text>
</comment>
<dbReference type="Pfam" id="PF00175">
    <property type="entry name" value="NAD_binding_1"/>
    <property type="match status" value="1"/>
</dbReference>
<dbReference type="GO" id="GO:0071949">
    <property type="term" value="F:FAD binding"/>
    <property type="evidence" value="ECO:0007669"/>
    <property type="project" value="UniProtKB-ARBA"/>
</dbReference>
<evidence type="ECO:0000256" key="8">
    <source>
        <dbReference type="ARBA" id="ARBA00022963"/>
    </source>
</evidence>
<dbReference type="Proteomes" id="UP000093943">
    <property type="component" value="Unassembled WGS sequence"/>
</dbReference>
<protein>
    <recommendedName>
        <fullName evidence="20">3-ketosteroid-9-alpha-monooxygenase, ferredoxin reductase component</fullName>
        <ecNumber evidence="19">1.14.15.30</ecNumber>
    </recommendedName>
    <alternativeName>
        <fullName evidence="21">3-ketosteroid-9-alpha-hydroxylase, ferredoxin reductase component</fullName>
    </alternativeName>
    <alternativeName>
        <fullName evidence="22">Androsta-1,4-diene-3,17-dione 9-alpha-hydroxylase</fullName>
    </alternativeName>
    <alternativeName>
        <fullName evidence="15">Rieske-type oxygenase</fullName>
    </alternativeName>
</protein>
<evidence type="ECO:0000256" key="13">
    <source>
        <dbReference type="ARBA" id="ARBA00023166"/>
    </source>
</evidence>
<sequence>MTNDEGRAVAETIPDEPLGSHVLELQITQVVAETDDACSLVFGVPDGPDDPEIPAQRLKYSPGQFLTLRIPSDRTGSVARCYSLCSSPFTDDALTVTVKRTADGYASNWLCDHAHPGMRVHVLAPSGTFVPKSLDTDFLLLAAGSGITPMMAICKSALSQGSGQVTLVYANRDERSVIFAAALRELAAKYPDRLTVVHWLESVQGLPSTAALAQLAGPYTDRQAFICGPGPFMQASRDALEALNVPAEQVHLEVFKSLDSDPFAAVKITDAPEGAEGAAQPPATVTVELDGETHEVEWPRHVKLLDLLLDKGLDAPFSCREGHCGACACVLKNGKVTMEVNDVLEPQDLAEGLVLACQAHPETDSVEVTYDE</sequence>
<evidence type="ECO:0000256" key="7">
    <source>
        <dbReference type="ARBA" id="ARBA00022827"/>
    </source>
</evidence>
<evidence type="ECO:0000256" key="9">
    <source>
        <dbReference type="ARBA" id="ARBA00023002"/>
    </source>
</evidence>
<evidence type="ECO:0000256" key="22">
    <source>
        <dbReference type="ARBA" id="ARBA00079721"/>
    </source>
</evidence>
<dbReference type="PROSITE" id="PS51384">
    <property type="entry name" value="FAD_FR"/>
    <property type="match status" value="1"/>
</dbReference>
<evidence type="ECO:0000259" key="24">
    <source>
        <dbReference type="PROSITE" id="PS51384"/>
    </source>
</evidence>
<dbReference type="PRINTS" id="PR00371">
    <property type="entry name" value="FPNCR"/>
</dbReference>
<keyword evidence="11" id="KW-0411">Iron-sulfur</keyword>
<evidence type="ECO:0000256" key="6">
    <source>
        <dbReference type="ARBA" id="ARBA00022723"/>
    </source>
</evidence>
<dbReference type="AlphaFoldDB" id="A0A1A2XP20"/>
<evidence type="ECO:0000256" key="1">
    <source>
        <dbReference type="ARBA" id="ARBA00001974"/>
    </source>
</evidence>
<dbReference type="Gene3D" id="2.40.30.10">
    <property type="entry name" value="Translation factors"/>
    <property type="match status" value="1"/>
</dbReference>
<evidence type="ECO:0000256" key="10">
    <source>
        <dbReference type="ARBA" id="ARBA00023004"/>
    </source>
</evidence>
<dbReference type="SUPFAM" id="SSF54292">
    <property type="entry name" value="2Fe-2S ferredoxin-like"/>
    <property type="match status" value="1"/>
</dbReference>
<dbReference type="PROSITE" id="PS51085">
    <property type="entry name" value="2FE2S_FER_2"/>
    <property type="match status" value="1"/>
</dbReference>
<gene>
    <name evidence="25" type="ORF">A5710_05665</name>
</gene>
<dbReference type="InterPro" id="IPR017927">
    <property type="entry name" value="FAD-bd_FR_type"/>
</dbReference>
<comment type="catalytic activity">
    <reaction evidence="16">
        <text>androsta-1,4-diene-3,17-dione + 2 reduced [2Fe-2S]-[ferredoxin] + O2 + 2 H(+) = 9alpha-hydroxyandrosta-1,4-diene-3,17-dione + 2 oxidized [2Fe-2S]-[ferredoxin] + H2O</text>
        <dbReference type="Rhea" id="RHEA:32199"/>
        <dbReference type="Rhea" id="RHEA-COMP:10000"/>
        <dbReference type="Rhea" id="RHEA-COMP:10001"/>
        <dbReference type="ChEBI" id="CHEBI:15377"/>
        <dbReference type="ChEBI" id="CHEBI:15378"/>
        <dbReference type="ChEBI" id="CHEBI:15379"/>
        <dbReference type="ChEBI" id="CHEBI:33737"/>
        <dbReference type="ChEBI" id="CHEBI:33738"/>
        <dbReference type="ChEBI" id="CHEBI:40799"/>
        <dbReference type="ChEBI" id="CHEBI:63641"/>
        <dbReference type="EC" id="1.14.15.30"/>
    </reaction>
</comment>
<dbReference type="InterPro" id="IPR036010">
    <property type="entry name" value="2Fe-2S_ferredoxin-like_sf"/>
</dbReference>
<dbReference type="GO" id="GO:0036200">
    <property type="term" value="F:3-ketosteroid 9-alpha-monooxygenase activity"/>
    <property type="evidence" value="ECO:0007669"/>
    <property type="project" value="UniProtKB-EC"/>
</dbReference>
<dbReference type="InterPro" id="IPR006058">
    <property type="entry name" value="2Fe2S_fd_BS"/>
</dbReference>
<keyword evidence="4" id="KW-0285">Flavoprotein</keyword>
<evidence type="ECO:0000256" key="4">
    <source>
        <dbReference type="ARBA" id="ARBA00022630"/>
    </source>
</evidence>
<evidence type="ECO:0000259" key="23">
    <source>
        <dbReference type="PROSITE" id="PS51085"/>
    </source>
</evidence>
<name>A0A1A2XP20_MYCSD</name>
<dbReference type="CDD" id="cd06214">
    <property type="entry name" value="PA_degradation_oxidoreductase_like"/>
    <property type="match status" value="1"/>
</dbReference>
<comment type="cofactor">
    <cofactor evidence="1">
        <name>FAD</name>
        <dbReference type="ChEBI" id="CHEBI:57692"/>
    </cofactor>
</comment>
<dbReference type="Pfam" id="PF00111">
    <property type="entry name" value="Fer2"/>
    <property type="match status" value="1"/>
</dbReference>
<reference evidence="26" key="1">
    <citation type="submission" date="2016-06" db="EMBL/GenBank/DDBJ databases">
        <authorList>
            <person name="Sutton G."/>
            <person name="Brinkac L."/>
            <person name="Sanka R."/>
            <person name="Adams M."/>
            <person name="Lau E."/>
            <person name="Sam S."/>
            <person name="Sreng N."/>
            <person name="Him V."/>
            <person name="Kerleguer A."/>
            <person name="Cheng S."/>
        </authorList>
    </citation>
    <scope>NUCLEOTIDE SEQUENCE [LARGE SCALE GENOMIC DNA]</scope>
    <source>
        <strain evidence="26">E1876</strain>
    </source>
</reference>
<keyword evidence="14" id="KW-0753">Steroid metabolism</keyword>
<evidence type="ECO:0000256" key="3">
    <source>
        <dbReference type="ARBA" id="ARBA00022548"/>
    </source>
</evidence>
<evidence type="ECO:0000256" key="18">
    <source>
        <dbReference type="ARBA" id="ARBA00066141"/>
    </source>
</evidence>
<dbReference type="InterPro" id="IPR017938">
    <property type="entry name" value="Riboflavin_synthase-like_b-brl"/>
</dbReference>
<dbReference type="GO" id="GO:0016042">
    <property type="term" value="P:lipid catabolic process"/>
    <property type="evidence" value="ECO:0007669"/>
    <property type="project" value="UniProtKB-KW"/>
</dbReference>
<dbReference type="Gene3D" id="3.40.50.80">
    <property type="entry name" value="Nucleotide-binding domain of ferredoxin-NADP reductase (FNR) module"/>
    <property type="match status" value="1"/>
</dbReference>
<evidence type="ECO:0000256" key="16">
    <source>
        <dbReference type="ARBA" id="ARBA00050368"/>
    </source>
</evidence>
<dbReference type="Gene3D" id="3.10.20.30">
    <property type="match status" value="1"/>
</dbReference>
<evidence type="ECO:0000313" key="26">
    <source>
        <dbReference type="Proteomes" id="UP000093943"/>
    </source>
</evidence>
<keyword evidence="12" id="KW-0443">Lipid metabolism</keyword>
<accession>A0A1A2XP20</accession>